<evidence type="ECO:0000256" key="4">
    <source>
        <dbReference type="ARBA" id="ARBA00022763"/>
    </source>
</evidence>
<feature type="domain" description="HhH-GPD" evidence="6">
    <location>
        <begin position="134"/>
        <end position="299"/>
    </location>
</feature>
<dbReference type="SMART" id="SM00478">
    <property type="entry name" value="ENDO3c"/>
    <property type="match status" value="1"/>
</dbReference>
<evidence type="ECO:0000259" key="7">
    <source>
        <dbReference type="SMART" id="SM01009"/>
    </source>
</evidence>
<dbReference type="GO" id="GO:0008725">
    <property type="term" value="F:DNA-3-methyladenine glycosylase activity"/>
    <property type="evidence" value="ECO:0007669"/>
    <property type="project" value="TreeGrafter"/>
</dbReference>
<evidence type="ECO:0000313" key="9">
    <source>
        <dbReference type="Proteomes" id="UP000763505"/>
    </source>
</evidence>
<dbReference type="GO" id="GO:0006285">
    <property type="term" value="P:base-excision repair, AP site formation"/>
    <property type="evidence" value="ECO:0007669"/>
    <property type="project" value="TreeGrafter"/>
</dbReference>
<comment type="caution">
    <text evidence="8">The sequence shown here is derived from an EMBL/GenBank/DDBJ whole genome shotgun (WGS) entry which is preliminary data.</text>
</comment>
<dbReference type="Gene3D" id="1.10.340.30">
    <property type="entry name" value="Hypothetical protein, domain 2"/>
    <property type="match status" value="1"/>
</dbReference>
<evidence type="ECO:0000256" key="2">
    <source>
        <dbReference type="ARBA" id="ARBA00010817"/>
    </source>
</evidence>
<dbReference type="GO" id="GO:0006307">
    <property type="term" value="P:DNA alkylation repair"/>
    <property type="evidence" value="ECO:0007669"/>
    <property type="project" value="TreeGrafter"/>
</dbReference>
<feature type="domain" description="DNA-3-methyladenine glycosylase AlkA N-terminal" evidence="7">
    <location>
        <begin position="5"/>
        <end position="124"/>
    </location>
</feature>
<dbReference type="Gene3D" id="1.10.1670.10">
    <property type="entry name" value="Helix-hairpin-Helix base-excision DNA repair enzymes (C-terminal)"/>
    <property type="match status" value="1"/>
</dbReference>
<reference evidence="8" key="2">
    <citation type="submission" date="2021-09" db="EMBL/GenBank/DDBJ databases">
        <authorList>
            <person name="Gilroy R."/>
        </authorList>
    </citation>
    <scope>NUCLEOTIDE SEQUENCE</scope>
    <source>
        <strain evidence="8">6019</strain>
    </source>
</reference>
<accession>A0A921DWW0</accession>
<dbReference type="AlphaFoldDB" id="A0A921DWW0"/>
<dbReference type="InterPro" id="IPR011257">
    <property type="entry name" value="DNA_glycosylase"/>
</dbReference>
<proteinExistence type="inferred from homology"/>
<comment type="catalytic activity">
    <reaction evidence="1">
        <text>Hydrolysis of alkylated DNA, releasing 3-methyladenine, 3-methylguanine, 7-methylguanine and 7-methyladenine.</text>
        <dbReference type="EC" id="3.2.2.21"/>
    </reaction>
</comment>
<dbReference type="InterPro" id="IPR051912">
    <property type="entry name" value="Alkylbase_DNA_Glycosylase/TA"/>
</dbReference>
<evidence type="ECO:0000256" key="5">
    <source>
        <dbReference type="ARBA" id="ARBA00023204"/>
    </source>
</evidence>
<sequence>MKDAHLQIELPEIFDFDAILDYLIRDTNECMYEVTDNHVTRLIQIKDHQILFRVRAINNEVLDIEFLNGTEPGVDVLPDVVAYVREWFDLDYNLASFYKIASTDPLLSQATEKEYGLRLMGINELFEAFCWAILGQQINLTFAYTLKRRFVEKYGQSMEYEGKLYMLFPSIDSIASLTPDDMADVKMTRRKSEYIINIAQLMRDGEVTKEGLRALGNNEDVERELVKIRGIGPWTANYVSMRCLRLGSALPLADVGLMNAIKFGLDMDRKPTKAEILSLAEKWQGYESYATFYLWRLLY</sequence>
<dbReference type="Pfam" id="PF06029">
    <property type="entry name" value="AlkA_N"/>
    <property type="match status" value="1"/>
</dbReference>
<dbReference type="InterPro" id="IPR010316">
    <property type="entry name" value="AlkA_N"/>
</dbReference>
<dbReference type="GO" id="GO:0005737">
    <property type="term" value="C:cytoplasm"/>
    <property type="evidence" value="ECO:0007669"/>
    <property type="project" value="TreeGrafter"/>
</dbReference>
<gene>
    <name evidence="8" type="ORF">K8V35_04665</name>
</gene>
<dbReference type="SUPFAM" id="SSF48150">
    <property type="entry name" value="DNA-glycosylase"/>
    <property type="match status" value="1"/>
</dbReference>
<dbReference type="EMBL" id="DYYI01000049">
    <property type="protein sequence ID" value="HJE19625.1"/>
    <property type="molecule type" value="Genomic_DNA"/>
</dbReference>
<evidence type="ECO:0000259" key="6">
    <source>
        <dbReference type="SMART" id="SM00478"/>
    </source>
</evidence>
<reference evidence="8" key="1">
    <citation type="journal article" date="2021" name="PeerJ">
        <title>Extensive microbial diversity within the chicken gut microbiome revealed by metagenomics and culture.</title>
        <authorList>
            <person name="Gilroy R."/>
            <person name="Ravi A."/>
            <person name="Getino M."/>
            <person name="Pursley I."/>
            <person name="Horton D.L."/>
            <person name="Alikhan N.F."/>
            <person name="Baker D."/>
            <person name="Gharbi K."/>
            <person name="Hall N."/>
            <person name="Watson M."/>
            <person name="Adriaenssens E.M."/>
            <person name="Foster-Nyarko E."/>
            <person name="Jarju S."/>
            <person name="Secka A."/>
            <person name="Antonio M."/>
            <person name="Oren A."/>
            <person name="Chaudhuri R.R."/>
            <person name="La Ragione R."/>
            <person name="Hildebrand F."/>
            <person name="Pallen M.J."/>
        </authorList>
    </citation>
    <scope>NUCLEOTIDE SEQUENCE</scope>
    <source>
        <strain evidence="8">6019</strain>
    </source>
</reference>
<organism evidence="8 9">
    <name type="scientific">Aliicoccus persicus</name>
    <dbReference type="NCBI Taxonomy" id="930138"/>
    <lineage>
        <taxon>Bacteria</taxon>
        <taxon>Bacillati</taxon>
        <taxon>Bacillota</taxon>
        <taxon>Bacilli</taxon>
        <taxon>Bacillales</taxon>
        <taxon>Staphylococcaceae</taxon>
        <taxon>Aliicoccus</taxon>
    </lineage>
</organism>
<dbReference type="Pfam" id="PF00730">
    <property type="entry name" value="HhH-GPD"/>
    <property type="match status" value="1"/>
</dbReference>
<dbReference type="InterPro" id="IPR023170">
    <property type="entry name" value="HhH_base_excis_C"/>
</dbReference>
<dbReference type="FunFam" id="1.10.340.30:FF:000004">
    <property type="entry name" value="DNA-3-methyladenine glycosylase II"/>
    <property type="match status" value="1"/>
</dbReference>
<dbReference type="PANTHER" id="PTHR43003:SF12">
    <property type="entry name" value="DNA-3-METHYLADENINE GLYCOSYLASE"/>
    <property type="match status" value="1"/>
</dbReference>
<protein>
    <recommendedName>
        <fullName evidence="3">DNA-3-methyladenine glycosylase II</fullName>
        <ecNumber evidence="3">3.2.2.21</ecNumber>
    </recommendedName>
</protein>
<dbReference type="GO" id="GO:0043916">
    <property type="term" value="F:DNA-7-methylguanine glycosylase activity"/>
    <property type="evidence" value="ECO:0007669"/>
    <property type="project" value="TreeGrafter"/>
</dbReference>
<evidence type="ECO:0000256" key="1">
    <source>
        <dbReference type="ARBA" id="ARBA00000086"/>
    </source>
</evidence>
<dbReference type="PANTHER" id="PTHR43003">
    <property type="entry name" value="DNA-3-METHYLADENINE GLYCOSYLASE"/>
    <property type="match status" value="1"/>
</dbReference>
<dbReference type="SMART" id="SM01009">
    <property type="entry name" value="AlkA_N"/>
    <property type="match status" value="1"/>
</dbReference>
<name>A0A921DWW0_9STAP</name>
<dbReference type="Proteomes" id="UP000763505">
    <property type="component" value="Unassembled WGS sequence"/>
</dbReference>
<dbReference type="GO" id="GO:0032993">
    <property type="term" value="C:protein-DNA complex"/>
    <property type="evidence" value="ECO:0007669"/>
    <property type="project" value="TreeGrafter"/>
</dbReference>
<dbReference type="CDD" id="cd00056">
    <property type="entry name" value="ENDO3c"/>
    <property type="match status" value="1"/>
</dbReference>
<dbReference type="Gene3D" id="3.30.310.20">
    <property type="entry name" value="DNA-3-methyladenine glycosylase AlkA, N-terminal domain"/>
    <property type="match status" value="1"/>
</dbReference>
<dbReference type="InterPro" id="IPR003265">
    <property type="entry name" value="HhH-GPD_domain"/>
</dbReference>
<comment type="similarity">
    <text evidence="2">Belongs to the alkylbase DNA glycosidase AlkA family.</text>
</comment>
<evidence type="ECO:0000256" key="3">
    <source>
        <dbReference type="ARBA" id="ARBA00012000"/>
    </source>
</evidence>
<evidence type="ECO:0000313" key="8">
    <source>
        <dbReference type="EMBL" id="HJE19625.1"/>
    </source>
</evidence>
<dbReference type="EC" id="3.2.2.21" evidence="3"/>
<dbReference type="InterPro" id="IPR037046">
    <property type="entry name" value="AlkA_N_sf"/>
</dbReference>
<keyword evidence="4" id="KW-0227">DNA damage</keyword>
<dbReference type="GO" id="GO:0032131">
    <property type="term" value="F:alkylated DNA binding"/>
    <property type="evidence" value="ECO:0007669"/>
    <property type="project" value="TreeGrafter"/>
</dbReference>
<keyword evidence="5" id="KW-0234">DNA repair</keyword>